<dbReference type="InterPro" id="IPR029058">
    <property type="entry name" value="AB_hydrolase_fold"/>
</dbReference>
<dbReference type="SUPFAM" id="SSF53474">
    <property type="entry name" value="alpha/beta-Hydrolases"/>
    <property type="match status" value="1"/>
</dbReference>
<proteinExistence type="predicted"/>
<feature type="domain" description="Fungal lipase-type" evidence="1">
    <location>
        <begin position="74"/>
        <end position="184"/>
    </location>
</feature>
<dbReference type="GO" id="GO:0006629">
    <property type="term" value="P:lipid metabolic process"/>
    <property type="evidence" value="ECO:0007669"/>
    <property type="project" value="InterPro"/>
</dbReference>
<reference evidence="2" key="1">
    <citation type="journal article" date="2020" name="Nature">
        <title>Giant virus diversity and host interactions through global metagenomics.</title>
        <authorList>
            <person name="Schulz F."/>
            <person name="Roux S."/>
            <person name="Paez-Espino D."/>
            <person name="Jungbluth S."/>
            <person name="Walsh D.A."/>
            <person name="Denef V.J."/>
            <person name="McMahon K.D."/>
            <person name="Konstantinidis K.T."/>
            <person name="Eloe-Fadrosh E.A."/>
            <person name="Kyrpides N.C."/>
            <person name="Woyke T."/>
        </authorList>
    </citation>
    <scope>NUCLEOTIDE SEQUENCE</scope>
    <source>
        <strain evidence="2">GVMAG-M-3300027833-11</strain>
    </source>
</reference>
<organism evidence="2">
    <name type="scientific">viral metagenome</name>
    <dbReference type="NCBI Taxonomy" id="1070528"/>
    <lineage>
        <taxon>unclassified sequences</taxon>
        <taxon>metagenomes</taxon>
        <taxon>organismal metagenomes</taxon>
    </lineage>
</organism>
<dbReference type="EMBL" id="MN740504">
    <property type="protein sequence ID" value="QHU30187.1"/>
    <property type="molecule type" value="Genomic_DNA"/>
</dbReference>
<protein>
    <recommendedName>
        <fullName evidence="1">Fungal lipase-type domain-containing protein</fullName>
    </recommendedName>
</protein>
<name>A0A6C0LI61_9ZZZZ</name>
<evidence type="ECO:0000259" key="1">
    <source>
        <dbReference type="Pfam" id="PF01764"/>
    </source>
</evidence>
<evidence type="ECO:0000313" key="2">
    <source>
        <dbReference type="EMBL" id="QHU30187.1"/>
    </source>
</evidence>
<dbReference type="InterPro" id="IPR002921">
    <property type="entry name" value="Fungal_lipase-type"/>
</dbReference>
<accession>A0A6C0LI61</accession>
<dbReference type="AlphaFoldDB" id="A0A6C0LI61"/>
<sequence>MSIISIFFISYSLYESAISKHFCELYHNKSKNPYADLIRKLNRYDLCGKMEDNVFDQYIHWNGEIIAGVKNNILVFKGTDSLNDIEMDISPTISQDKRGMVYTGMYDIYKAIKPQLDQLYCDKVTGWSLGAVLSILYSYDHSQNINEVIVFGQPPVFSKSFVDDYNTLLGDKTISYIHRFDLIAQPLDVFQPFIKPEYLNAYRAGKMHYIKTGDLFNVFKHGLGYYHMSYLE</sequence>
<dbReference type="Gene3D" id="3.40.50.1820">
    <property type="entry name" value="alpha/beta hydrolase"/>
    <property type="match status" value="1"/>
</dbReference>
<dbReference type="Pfam" id="PF01764">
    <property type="entry name" value="Lipase_3"/>
    <property type="match status" value="1"/>
</dbReference>